<protein>
    <submittedName>
        <fullName evidence="1">Uncharacterized protein</fullName>
    </submittedName>
</protein>
<gene>
    <name evidence="1" type="ORF">SCAL_000354</name>
</gene>
<sequence>MTVDKPERETEIAGHKVRIYPDPSYPRLSWEEDYGAPGHKFQLKGANAAGPCIVKCPTCGHTMRKWHLPGKAFIVPPDRKIAKTVFEYCSKCGSIIVLNGVLASPWVSPERVKCPYDLSIKKFSKQEREVLPDDRGW</sequence>
<comment type="caution">
    <text evidence="1">The sequence shown here is derived from an EMBL/GenBank/DDBJ whole genome shotgun (WGS) entry which is preliminary data.</text>
</comment>
<dbReference type="AlphaFoldDB" id="A0A1F2PBR5"/>
<evidence type="ECO:0000313" key="2">
    <source>
        <dbReference type="Proteomes" id="UP000186940"/>
    </source>
</evidence>
<evidence type="ECO:0000313" key="1">
    <source>
        <dbReference type="EMBL" id="OFV68678.1"/>
    </source>
</evidence>
<reference evidence="1" key="1">
    <citation type="submission" date="2016-05" db="EMBL/GenBank/DDBJ databases">
        <title>Microbial consortia oxidize butane by reversing methanogenesis.</title>
        <authorList>
            <person name="Laso-Perez R."/>
            <person name="Richter M."/>
            <person name="Wegener G."/>
            <person name="Musat F."/>
        </authorList>
    </citation>
    <scope>NUCLEOTIDE SEQUENCE [LARGE SCALE GENOMIC DNA]</scope>
    <source>
        <strain evidence="1">BOX2</strain>
    </source>
</reference>
<dbReference type="EMBL" id="LYOS01000001">
    <property type="protein sequence ID" value="OFV68678.1"/>
    <property type="molecule type" value="Genomic_DNA"/>
</dbReference>
<proteinExistence type="predicted"/>
<dbReference type="STRING" id="1838285.SCAL_000354"/>
<dbReference type="Proteomes" id="UP000186940">
    <property type="component" value="Unassembled WGS sequence"/>
</dbReference>
<name>A0A1F2PBR5_9EURY</name>
<keyword evidence="2" id="KW-1185">Reference proteome</keyword>
<organism evidence="1 2">
    <name type="scientific">Candidatus Syntropharchaeum caldarium</name>
    <dbReference type="NCBI Taxonomy" id="1838285"/>
    <lineage>
        <taxon>Archaea</taxon>
        <taxon>Methanobacteriati</taxon>
        <taxon>Methanobacteriota</taxon>
        <taxon>Stenosarchaea group</taxon>
        <taxon>Methanomicrobia</taxon>
        <taxon>Methanosarcinales</taxon>
        <taxon>ANME-2 cluster</taxon>
        <taxon>Candidatus Syntropharchaeum</taxon>
    </lineage>
</organism>
<accession>A0A1F2PBR5</accession>